<evidence type="ECO:0000313" key="3">
    <source>
        <dbReference type="Proteomes" id="UP000807769"/>
    </source>
</evidence>
<proteinExistence type="predicted"/>
<dbReference type="EMBL" id="JABBWG010000104">
    <property type="protein sequence ID" value="KAG1801081.1"/>
    <property type="molecule type" value="Genomic_DNA"/>
</dbReference>
<dbReference type="GO" id="GO:0003676">
    <property type="term" value="F:nucleic acid binding"/>
    <property type="evidence" value="ECO:0007669"/>
    <property type="project" value="InterPro"/>
</dbReference>
<reference evidence="2" key="1">
    <citation type="journal article" date="2020" name="New Phytol.">
        <title>Comparative genomics reveals dynamic genome evolution in host specialist ectomycorrhizal fungi.</title>
        <authorList>
            <person name="Lofgren L.A."/>
            <person name="Nguyen N.H."/>
            <person name="Vilgalys R."/>
            <person name="Ruytinx J."/>
            <person name="Liao H.L."/>
            <person name="Branco S."/>
            <person name="Kuo A."/>
            <person name="LaButti K."/>
            <person name="Lipzen A."/>
            <person name="Andreopoulos W."/>
            <person name="Pangilinan J."/>
            <person name="Riley R."/>
            <person name="Hundley H."/>
            <person name="Na H."/>
            <person name="Barry K."/>
            <person name="Grigoriev I.V."/>
            <person name="Stajich J.E."/>
            <person name="Kennedy P.G."/>
        </authorList>
    </citation>
    <scope>NUCLEOTIDE SEQUENCE</scope>
    <source>
        <strain evidence="2">MN1</strain>
    </source>
</reference>
<feature type="non-terminal residue" evidence="2">
    <location>
        <position position="1"/>
    </location>
</feature>
<dbReference type="AlphaFoldDB" id="A0A9P7DR57"/>
<dbReference type="PROSITE" id="PS51192">
    <property type="entry name" value="HELICASE_ATP_BIND_1"/>
    <property type="match status" value="1"/>
</dbReference>
<evidence type="ECO:0000259" key="1">
    <source>
        <dbReference type="PROSITE" id="PS51192"/>
    </source>
</evidence>
<comment type="caution">
    <text evidence="2">The sequence shown here is derived from an EMBL/GenBank/DDBJ whole genome shotgun (WGS) entry which is preliminary data.</text>
</comment>
<sequence>IPSIATIYTMVHERFGFIPCNWQVQSAQAQLKKRDVVTLSPTGSGKTLTFWIPLLFNDDGITILITLLMILGDKNVIELQEVNIPVVNLSAATATDTIFEEIATQKFRVIIVSPKRILSDHRFNTLW</sequence>
<protein>
    <recommendedName>
        <fullName evidence="1">Helicase ATP-binding domain-containing protein</fullName>
    </recommendedName>
</protein>
<evidence type="ECO:0000313" key="2">
    <source>
        <dbReference type="EMBL" id="KAG1801081.1"/>
    </source>
</evidence>
<accession>A0A9P7DR57</accession>
<dbReference type="Proteomes" id="UP000807769">
    <property type="component" value="Unassembled WGS sequence"/>
</dbReference>
<feature type="non-terminal residue" evidence="2">
    <location>
        <position position="127"/>
    </location>
</feature>
<dbReference type="GeneID" id="64623161"/>
<organism evidence="2 3">
    <name type="scientific">Suillus subaureus</name>
    <dbReference type="NCBI Taxonomy" id="48587"/>
    <lineage>
        <taxon>Eukaryota</taxon>
        <taxon>Fungi</taxon>
        <taxon>Dikarya</taxon>
        <taxon>Basidiomycota</taxon>
        <taxon>Agaricomycotina</taxon>
        <taxon>Agaricomycetes</taxon>
        <taxon>Agaricomycetidae</taxon>
        <taxon>Boletales</taxon>
        <taxon>Suillineae</taxon>
        <taxon>Suillaceae</taxon>
        <taxon>Suillus</taxon>
    </lineage>
</organism>
<dbReference type="InterPro" id="IPR027417">
    <property type="entry name" value="P-loop_NTPase"/>
</dbReference>
<dbReference type="GO" id="GO:0005524">
    <property type="term" value="F:ATP binding"/>
    <property type="evidence" value="ECO:0007669"/>
    <property type="project" value="InterPro"/>
</dbReference>
<dbReference type="OrthoDB" id="2648609at2759"/>
<dbReference type="Gene3D" id="3.40.50.300">
    <property type="entry name" value="P-loop containing nucleotide triphosphate hydrolases"/>
    <property type="match status" value="1"/>
</dbReference>
<dbReference type="InterPro" id="IPR011545">
    <property type="entry name" value="DEAD/DEAH_box_helicase_dom"/>
</dbReference>
<dbReference type="InterPro" id="IPR014001">
    <property type="entry name" value="Helicase_ATP-bd"/>
</dbReference>
<gene>
    <name evidence="2" type="ORF">BJ212DRAFT_1204821</name>
</gene>
<dbReference type="Pfam" id="PF00270">
    <property type="entry name" value="DEAD"/>
    <property type="match status" value="1"/>
</dbReference>
<feature type="domain" description="Helicase ATP-binding" evidence="1">
    <location>
        <begin position="27"/>
        <end position="127"/>
    </location>
</feature>
<dbReference type="RefSeq" id="XP_041185976.1">
    <property type="nucleotide sequence ID" value="XM_041329144.1"/>
</dbReference>
<dbReference type="SUPFAM" id="SSF52540">
    <property type="entry name" value="P-loop containing nucleoside triphosphate hydrolases"/>
    <property type="match status" value="1"/>
</dbReference>
<name>A0A9P7DR57_9AGAM</name>
<keyword evidence="3" id="KW-1185">Reference proteome</keyword>